<evidence type="ECO:0000256" key="3">
    <source>
        <dbReference type="PROSITE-ProRule" id="PRU00339"/>
    </source>
</evidence>
<keyword evidence="4" id="KW-0732">Signal</keyword>
<protein>
    <submittedName>
        <fullName evidence="5">TPR domain protein</fullName>
    </submittedName>
</protein>
<dbReference type="AlphaFoldDB" id="A0A0T7AN49"/>
<accession>A0A0T7AN49</accession>
<reference evidence="5 6" key="1">
    <citation type="journal article" date="2016" name="DNA Res.">
        <title>The complete genome sequencing of Prevotella intermedia strain OMA14 and a subsequent fine-scale, intra-species genomic comparison reveal an unusual amplification of conjugative and mobile transposons and identify a novel Prevotella-lineage-specific repeat.</title>
        <authorList>
            <person name="Naito M."/>
            <person name="Ogura Y."/>
            <person name="Itoh T."/>
            <person name="Shoji M."/>
            <person name="Okamoto M."/>
            <person name="Hayashi T."/>
            <person name="Nakayama K."/>
        </authorList>
    </citation>
    <scope>NUCLEOTIDE SEQUENCE [LARGE SCALE GENOMIC DNA]</scope>
    <source>
        <strain evidence="5 6">OMA14</strain>
    </source>
</reference>
<feature type="repeat" description="TPR" evidence="3">
    <location>
        <begin position="431"/>
        <end position="464"/>
    </location>
</feature>
<dbReference type="InterPro" id="IPR011990">
    <property type="entry name" value="TPR-like_helical_dom_sf"/>
</dbReference>
<gene>
    <name evidence="5" type="ORF">PIOMA14_I_1896</name>
</gene>
<sequence>MIMKTKKYLLAGALILSLSTPVMAQNDGYKAALNPIISAIEAAPNDAKAGKDLIKEYLKVYKKDEEAITALGNVYLAQRNFTEAMKVANSIVTNKKMNGTLGYLLLGDIVALQDSVGNAGAAAQHYATAISLDPHNVAAYERYAKVYRHVNPEVAVQKLEELRKVEPNYPVEATAAEIMLSDGKYTEALSWYEKANRANLTEDNFYKYSYTAFILRKYDKVLEVVKAGLQRFPNSEYIARVGMMAAVEKADFADALEFANKMFAGSGKKVANDYAVYGKALAGNKEYNQALENLNKALDMDKQNFEPMKTIAEVYAAQGEVDKALKLQMEYLSKNQNANSNDWAKLAQTWIEKAETETDKAVKDSYLDKAIAIYDQMVVKFPSISDWIWSNQANAAQMKNDADKVADIYKKIAAFEEAKPQLDDDAKAYLEQVYYGLGYYYSKTGNAEVAKQYFNKVLTVNPNNENAKKALGL</sequence>
<feature type="signal peptide" evidence="4">
    <location>
        <begin position="1"/>
        <end position="24"/>
    </location>
</feature>
<keyword evidence="1" id="KW-0677">Repeat</keyword>
<dbReference type="PANTHER" id="PTHR44943:SF8">
    <property type="entry name" value="TPR REPEAT-CONTAINING PROTEIN MJ0263"/>
    <property type="match status" value="1"/>
</dbReference>
<keyword evidence="2 3" id="KW-0802">TPR repeat</keyword>
<evidence type="ECO:0000313" key="5">
    <source>
        <dbReference type="EMBL" id="BAU18404.1"/>
    </source>
</evidence>
<evidence type="ECO:0000256" key="4">
    <source>
        <dbReference type="SAM" id="SignalP"/>
    </source>
</evidence>
<dbReference type="PROSITE" id="PS50293">
    <property type="entry name" value="TPR_REGION"/>
    <property type="match status" value="1"/>
</dbReference>
<dbReference type="InterPro" id="IPR051685">
    <property type="entry name" value="Ycf3/AcsC/BcsC/TPR_MFPF"/>
</dbReference>
<dbReference type="Pfam" id="PF13181">
    <property type="entry name" value="TPR_8"/>
    <property type="match status" value="1"/>
</dbReference>
<evidence type="ECO:0000313" key="6">
    <source>
        <dbReference type="Proteomes" id="UP000217431"/>
    </source>
</evidence>
<organism evidence="5 6">
    <name type="scientific">Prevotella intermedia</name>
    <dbReference type="NCBI Taxonomy" id="28131"/>
    <lineage>
        <taxon>Bacteria</taxon>
        <taxon>Pseudomonadati</taxon>
        <taxon>Bacteroidota</taxon>
        <taxon>Bacteroidia</taxon>
        <taxon>Bacteroidales</taxon>
        <taxon>Prevotellaceae</taxon>
        <taxon>Prevotella</taxon>
    </lineage>
</organism>
<dbReference type="InterPro" id="IPR019734">
    <property type="entry name" value="TPR_rpt"/>
</dbReference>
<evidence type="ECO:0000256" key="1">
    <source>
        <dbReference type="ARBA" id="ARBA00022737"/>
    </source>
</evidence>
<proteinExistence type="predicted"/>
<dbReference type="PROSITE" id="PS50005">
    <property type="entry name" value="TPR"/>
    <property type="match status" value="2"/>
</dbReference>
<name>A0A0T7AN49_PREIN</name>
<dbReference type="PANTHER" id="PTHR44943">
    <property type="entry name" value="CELLULOSE SYNTHASE OPERON PROTEIN C"/>
    <property type="match status" value="1"/>
</dbReference>
<feature type="repeat" description="TPR" evidence="3">
    <location>
        <begin position="271"/>
        <end position="304"/>
    </location>
</feature>
<evidence type="ECO:0000256" key="2">
    <source>
        <dbReference type="ARBA" id="ARBA00022803"/>
    </source>
</evidence>
<dbReference type="STRING" id="28131.BWX40_08395"/>
<dbReference type="Proteomes" id="UP000217431">
    <property type="component" value="Chromosome I"/>
</dbReference>
<dbReference type="EMBL" id="AP014597">
    <property type="protein sequence ID" value="BAU18404.1"/>
    <property type="molecule type" value="Genomic_DNA"/>
</dbReference>
<dbReference type="Gene3D" id="1.25.40.10">
    <property type="entry name" value="Tetratricopeptide repeat domain"/>
    <property type="match status" value="2"/>
</dbReference>
<dbReference type="SUPFAM" id="SSF48452">
    <property type="entry name" value="TPR-like"/>
    <property type="match status" value="1"/>
</dbReference>
<dbReference type="SMART" id="SM00028">
    <property type="entry name" value="TPR"/>
    <property type="match status" value="4"/>
</dbReference>
<feature type="chain" id="PRO_5030018649" evidence="4">
    <location>
        <begin position="25"/>
        <end position="473"/>
    </location>
</feature>
<dbReference type="Pfam" id="PF14559">
    <property type="entry name" value="TPR_19"/>
    <property type="match status" value="1"/>
</dbReference>